<proteinExistence type="predicted"/>
<dbReference type="EMBL" id="CP036316">
    <property type="protein sequence ID" value="QDT63226.1"/>
    <property type="molecule type" value="Genomic_DNA"/>
</dbReference>
<feature type="transmembrane region" description="Helical" evidence="1">
    <location>
        <begin position="191"/>
        <end position="212"/>
    </location>
</feature>
<dbReference type="AlphaFoldDB" id="A0A517T4C3"/>
<feature type="transmembrane region" description="Helical" evidence="1">
    <location>
        <begin position="66"/>
        <end position="87"/>
    </location>
</feature>
<dbReference type="Proteomes" id="UP000319976">
    <property type="component" value="Chromosome"/>
</dbReference>
<accession>A0A517T4C3</accession>
<keyword evidence="1" id="KW-0472">Membrane</keyword>
<sequence>MSQPVTHPVQKYWRLCLAYFAMGAVVSLAMQFVPWDGAYEFFRPWCEYLVYLTLVLYWFRGWVNHWWLRYFAGVFLGTAVFGFGATLLVGPTLQSFPGNRPEEIPEWLFVCFLVILFSKAIWVAIVLRTVRDESHRNKQQLFRRIRFVGIAMLIFATFSGLNVIVLSLAVFTPGALNLPALTFPGIEHVVWAAFHCTRGLQVAPLGLLLGAYRSGEFDEGVRAKR</sequence>
<name>A0A517T4C3_9PLAN</name>
<feature type="transmembrane region" description="Helical" evidence="1">
    <location>
        <begin position="147"/>
        <end position="171"/>
    </location>
</feature>
<protein>
    <submittedName>
        <fullName evidence="2">Uncharacterized protein</fullName>
    </submittedName>
</protein>
<keyword evidence="1" id="KW-0812">Transmembrane</keyword>
<gene>
    <name evidence="2" type="ORF">V22_04450</name>
</gene>
<feature type="transmembrane region" description="Helical" evidence="1">
    <location>
        <begin position="107"/>
        <end position="127"/>
    </location>
</feature>
<organism evidence="2 3">
    <name type="scientific">Calycomorphotria hydatis</name>
    <dbReference type="NCBI Taxonomy" id="2528027"/>
    <lineage>
        <taxon>Bacteria</taxon>
        <taxon>Pseudomonadati</taxon>
        <taxon>Planctomycetota</taxon>
        <taxon>Planctomycetia</taxon>
        <taxon>Planctomycetales</taxon>
        <taxon>Planctomycetaceae</taxon>
        <taxon>Calycomorphotria</taxon>
    </lineage>
</organism>
<reference evidence="2 3" key="1">
    <citation type="submission" date="2019-02" db="EMBL/GenBank/DDBJ databases">
        <title>Deep-cultivation of Planctomycetes and their phenomic and genomic characterization uncovers novel biology.</title>
        <authorList>
            <person name="Wiegand S."/>
            <person name="Jogler M."/>
            <person name="Boedeker C."/>
            <person name="Pinto D."/>
            <person name="Vollmers J."/>
            <person name="Rivas-Marin E."/>
            <person name="Kohn T."/>
            <person name="Peeters S.H."/>
            <person name="Heuer A."/>
            <person name="Rast P."/>
            <person name="Oberbeckmann S."/>
            <person name="Bunk B."/>
            <person name="Jeske O."/>
            <person name="Meyerdierks A."/>
            <person name="Storesund J.E."/>
            <person name="Kallscheuer N."/>
            <person name="Luecker S."/>
            <person name="Lage O.M."/>
            <person name="Pohl T."/>
            <person name="Merkel B.J."/>
            <person name="Hornburger P."/>
            <person name="Mueller R.-W."/>
            <person name="Bruemmer F."/>
            <person name="Labrenz M."/>
            <person name="Spormann A.M."/>
            <person name="Op den Camp H."/>
            <person name="Overmann J."/>
            <person name="Amann R."/>
            <person name="Jetten M.S.M."/>
            <person name="Mascher T."/>
            <person name="Medema M.H."/>
            <person name="Devos D.P."/>
            <person name="Kaster A.-K."/>
            <person name="Ovreas L."/>
            <person name="Rohde M."/>
            <person name="Galperin M.Y."/>
            <person name="Jogler C."/>
        </authorList>
    </citation>
    <scope>NUCLEOTIDE SEQUENCE [LARGE SCALE GENOMIC DNA]</scope>
    <source>
        <strain evidence="2 3">V22</strain>
    </source>
</reference>
<evidence type="ECO:0000313" key="2">
    <source>
        <dbReference type="EMBL" id="QDT63226.1"/>
    </source>
</evidence>
<keyword evidence="1" id="KW-1133">Transmembrane helix</keyword>
<feature type="transmembrane region" description="Helical" evidence="1">
    <location>
        <begin position="41"/>
        <end position="59"/>
    </location>
</feature>
<dbReference type="RefSeq" id="WP_145259382.1">
    <property type="nucleotide sequence ID" value="NZ_CP036316.1"/>
</dbReference>
<keyword evidence="3" id="KW-1185">Reference proteome</keyword>
<evidence type="ECO:0000313" key="3">
    <source>
        <dbReference type="Proteomes" id="UP000319976"/>
    </source>
</evidence>
<dbReference type="KEGG" id="chya:V22_04450"/>
<evidence type="ECO:0000256" key="1">
    <source>
        <dbReference type="SAM" id="Phobius"/>
    </source>
</evidence>
<feature type="transmembrane region" description="Helical" evidence="1">
    <location>
        <begin position="12"/>
        <end position="35"/>
    </location>
</feature>